<dbReference type="EMBL" id="JBIRUQ010000017">
    <property type="protein sequence ID" value="MFI1465392.1"/>
    <property type="molecule type" value="Genomic_DNA"/>
</dbReference>
<proteinExistence type="predicted"/>
<accession>A0ABW7TWI6</accession>
<gene>
    <name evidence="1" type="ORF">ACH4WX_32180</name>
</gene>
<dbReference type="Proteomes" id="UP001611263">
    <property type="component" value="Unassembled WGS sequence"/>
</dbReference>
<evidence type="ECO:0000313" key="1">
    <source>
        <dbReference type="EMBL" id="MFI1465392.1"/>
    </source>
</evidence>
<dbReference type="InterPro" id="IPR052552">
    <property type="entry name" value="YeaO-like"/>
</dbReference>
<protein>
    <submittedName>
        <fullName evidence="1">DUF488 domain-containing protein</fullName>
    </submittedName>
</protein>
<evidence type="ECO:0000313" key="2">
    <source>
        <dbReference type="Proteomes" id="UP001611263"/>
    </source>
</evidence>
<dbReference type="PANTHER" id="PTHR36849:SF1">
    <property type="entry name" value="CYTOPLASMIC PROTEIN"/>
    <property type="match status" value="1"/>
</dbReference>
<reference evidence="1 2" key="1">
    <citation type="submission" date="2024-10" db="EMBL/GenBank/DDBJ databases">
        <title>The Natural Products Discovery Center: Release of the First 8490 Sequenced Strains for Exploring Actinobacteria Biosynthetic Diversity.</title>
        <authorList>
            <person name="Kalkreuter E."/>
            <person name="Kautsar S.A."/>
            <person name="Yang D."/>
            <person name="Bader C.D."/>
            <person name="Teijaro C.N."/>
            <person name="Fluegel L."/>
            <person name="Davis C.M."/>
            <person name="Simpson J.R."/>
            <person name="Lauterbach L."/>
            <person name="Steele A.D."/>
            <person name="Gui C."/>
            <person name="Meng S."/>
            <person name="Li G."/>
            <person name="Viehrig K."/>
            <person name="Ye F."/>
            <person name="Su P."/>
            <person name="Kiefer A.F."/>
            <person name="Nichols A."/>
            <person name="Cepeda A.J."/>
            <person name="Yan W."/>
            <person name="Fan B."/>
            <person name="Jiang Y."/>
            <person name="Adhikari A."/>
            <person name="Zheng C.-J."/>
            <person name="Schuster L."/>
            <person name="Cowan T.M."/>
            <person name="Smanski M.J."/>
            <person name="Chevrette M.G."/>
            <person name="De Carvalho L.P.S."/>
            <person name="Shen B."/>
        </authorList>
    </citation>
    <scope>NUCLEOTIDE SEQUENCE [LARGE SCALE GENOMIC DNA]</scope>
    <source>
        <strain evidence="1 2">NPDC020568</strain>
    </source>
</reference>
<keyword evidence="2" id="KW-1185">Reference proteome</keyword>
<comment type="caution">
    <text evidence="1">The sequence shown here is derived from an EMBL/GenBank/DDBJ whole genome shotgun (WGS) entry which is preliminary data.</text>
</comment>
<dbReference type="PANTHER" id="PTHR36849">
    <property type="entry name" value="CYTOPLASMIC PROTEIN-RELATED"/>
    <property type="match status" value="1"/>
</dbReference>
<name>A0ABW7TWI6_9NOCA</name>
<organism evidence="1 2">
    <name type="scientific">Nocardia carnea</name>
    <dbReference type="NCBI Taxonomy" id="37328"/>
    <lineage>
        <taxon>Bacteria</taxon>
        <taxon>Bacillati</taxon>
        <taxon>Actinomycetota</taxon>
        <taxon>Actinomycetes</taxon>
        <taxon>Mycobacteriales</taxon>
        <taxon>Nocardiaceae</taxon>
        <taxon>Nocardia</taxon>
    </lineage>
</organism>
<dbReference type="RefSeq" id="WP_197039721.1">
    <property type="nucleotide sequence ID" value="NZ_JBIRUQ010000017.1"/>
</dbReference>
<dbReference type="Pfam" id="PF22752">
    <property type="entry name" value="DUF488-N3i"/>
    <property type="match status" value="1"/>
</dbReference>
<sequence length="126" mass="14497">MTRRTVQIRRIYDDPTPKDGTRVLVDRLWPRGVSKTRAHLDEWCKQIAPSTELRTWYGHDPQLFDAFARRYRDELTQPGRAEALSHLRELADHNDLTLLTATKNTGISEAAVLADLIAHPNKSPRQ</sequence>